<feature type="compositionally biased region" description="Low complexity" evidence="1">
    <location>
        <begin position="229"/>
        <end position="238"/>
    </location>
</feature>
<feature type="compositionally biased region" description="Polar residues" evidence="1">
    <location>
        <begin position="34"/>
        <end position="47"/>
    </location>
</feature>
<evidence type="ECO:0000313" key="3">
    <source>
        <dbReference type="Proteomes" id="UP001303222"/>
    </source>
</evidence>
<protein>
    <submittedName>
        <fullName evidence="2">Uncharacterized protein</fullName>
    </submittedName>
</protein>
<reference evidence="2" key="2">
    <citation type="submission" date="2023-06" db="EMBL/GenBank/DDBJ databases">
        <authorList>
            <consortium name="Lawrence Berkeley National Laboratory"/>
            <person name="Mondo S.J."/>
            <person name="Hensen N."/>
            <person name="Bonometti L."/>
            <person name="Westerberg I."/>
            <person name="Brannstrom I.O."/>
            <person name="Guillou S."/>
            <person name="Cros-Aarteil S."/>
            <person name="Calhoun S."/>
            <person name="Haridas S."/>
            <person name="Kuo A."/>
            <person name="Pangilinan J."/>
            <person name="Riley R."/>
            <person name="Labutti K."/>
            <person name="Andreopoulos B."/>
            <person name="Lipzen A."/>
            <person name="Chen C."/>
            <person name="Yanf M."/>
            <person name="Daum C."/>
            <person name="Ng V."/>
            <person name="Clum A."/>
            <person name="Steindorff A."/>
            <person name="Ohm R."/>
            <person name="Martin F."/>
            <person name="Silar P."/>
            <person name="Natvig D."/>
            <person name="Lalanne C."/>
            <person name="Gautier V."/>
            <person name="Ament-Velasquez S.L."/>
            <person name="Kruys A."/>
            <person name="Hutchinson M.I."/>
            <person name="Powell A.J."/>
            <person name="Barry K."/>
            <person name="Miller A.N."/>
            <person name="Grigoriev I.V."/>
            <person name="Debuchy R."/>
            <person name="Gladieux P."/>
            <person name="Thoren M.H."/>
            <person name="Johannesson H."/>
        </authorList>
    </citation>
    <scope>NUCLEOTIDE SEQUENCE</scope>
    <source>
        <strain evidence="2">CBS 626.80</strain>
    </source>
</reference>
<dbReference type="Proteomes" id="UP001303222">
    <property type="component" value="Unassembled WGS sequence"/>
</dbReference>
<organism evidence="2 3">
    <name type="scientific">Pseudoneurospora amorphoporcata</name>
    <dbReference type="NCBI Taxonomy" id="241081"/>
    <lineage>
        <taxon>Eukaryota</taxon>
        <taxon>Fungi</taxon>
        <taxon>Dikarya</taxon>
        <taxon>Ascomycota</taxon>
        <taxon>Pezizomycotina</taxon>
        <taxon>Sordariomycetes</taxon>
        <taxon>Sordariomycetidae</taxon>
        <taxon>Sordariales</taxon>
        <taxon>Sordariaceae</taxon>
        <taxon>Pseudoneurospora</taxon>
    </lineage>
</organism>
<feature type="region of interest" description="Disordered" evidence="1">
    <location>
        <begin position="34"/>
        <end position="79"/>
    </location>
</feature>
<dbReference type="EMBL" id="MU859158">
    <property type="protein sequence ID" value="KAK3951050.1"/>
    <property type="molecule type" value="Genomic_DNA"/>
</dbReference>
<name>A0AAN6SEU6_9PEZI</name>
<keyword evidence="3" id="KW-1185">Reference proteome</keyword>
<evidence type="ECO:0000313" key="2">
    <source>
        <dbReference type="EMBL" id="KAK3951050.1"/>
    </source>
</evidence>
<sequence length="250" mass="28235">MSSATSTMIPRFLIPQYGCIWQRSTQNFIQRRLASTKSTSEANTTASGPRVLAKPERFNPPSHGSRLPNKKNLPRHYGGDLSFQEKQAQAQKEYPGLMPGEGTYGWWFWNNKWFHMCLTLGTLFSLAIYTATENFKRTSPFADMLPAKGDFFSHPIDSFQHLGHVIRLHEAHKSAEISAKRQRAIDDVAKRTMYRKAHGLPEEQGVMGFIKLKEPERIASVERGVMATEAAAASAPVAKEGEQKQEQQRQ</sequence>
<feature type="region of interest" description="Disordered" evidence="1">
    <location>
        <begin position="229"/>
        <end position="250"/>
    </location>
</feature>
<reference evidence="2" key="1">
    <citation type="journal article" date="2023" name="Mol. Phylogenet. Evol.">
        <title>Genome-scale phylogeny and comparative genomics of the fungal order Sordariales.</title>
        <authorList>
            <person name="Hensen N."/>
            <person name="Bonometti L."/>
            <person name="Westerberg I."/>
            <person name="Brannstrom I.O."/>
            <person name="Guillou S."/>
            <person name="Cros-Aarteil S."/>
            <person name="Calhoun S."/>
            <person name="Haridas S."/>
            <person name="Kuo A."/>
            <person name="Mondo S."/>
            <person name="Pangilinan J."/>
            <person name="Riley R."/>
            <person name="LaButti K."/>
            <person name="Andreopoulos B."/>
            <person name="Lipzen A."/>
            <person name="Chen C."/>
            <person name="Yan M."/>
            <person name="Daum C."/>
            <person name="Ng V."/>
            <person name="Clum A."/>
            <person name="Steindorff A."/>
            <person name="Ohm R.A."/>
            <person name="Martin F."/>
            <person name="Silar P."/>
            <person name="Natvig D.O."/>
            <person name="Lalanne C."/>
            <person name="Gautier V."/>
            <person name="Ament-Velasquez S.L."/>
            <person name="Kruys A."/>
            <person name="Hutchinson M.I."/>
            <person name="Powell A.J."/>
            <person name="Barry K."/>
            <person name="Miller A.N."/>
            <person name="Grigoriev I.V."/>
            <person name="Debuchy R."/>
            <person name="Gladieux P."/>
            <person name="Hiltunen Thoren M."/>
            <person name="Johannesson H."/>
        </authorList>
    </citation>
    <scope>NUCLEOTIDE SEQUENCE</scope>
    <source>
        <strain evidence="2">CBS 626.80</strain>
    </source>
</reference>
<feature type="compositionally biased region" description="Basic and acidic residues" evidence="1">
    <location>
        <begin position="239"/>
        <end position="250"/>
    </location>
</feature>
<dbReference type="AlphaFoldDB" id="A0AAN6SEU6"/>
<comment type="caution">
    <text evidence="2">The sequence shown here is derived from an EMBL/GenBank/DDBJ whole genome shotgun (WGS) entry which is preliminary data.</text>
</comment>
<accession>A0AAN6SEU6</accession>
<evidence type="ECO:0000256" key="1">
    <source>
        <dbReference type="SAM" id="MobiDB-lite"/>
    </source>
</evidence>
<proteinExistence type="predicted"/>
<gene>
    <name evidence="2" type="ORF">QBC32DRAFT_170474</name>
</gene>